<dbReference type="Pfam" id="PF10155">
    <property type="entry name" value="CNOT11"/>
    <property type="match status" value="1"/>
</dbReference>
<dbReference type="Proteomes" id="UP000251960">
    <property type="component" value="Chromosome 2"/>
</dbReference>
<name>A0A3L6FYC3_MAIZE</name>
<dbReference type="AlphaFoldDB" id="A0A3L6FYC3"/>
<feature type="region of interest" description="Disordered" evidence="1">
    <location>
        <begin position="248"/>
        <end position="277"/>
    </location>
</feature>
<protein>
    <submittedName>
        <fullName evidence="2">CCR4-NOT transcription complex subunit 11</fullName>
    </submittedName>
</protein>
<evidence type="ECO:0000313" key="2">
    <source>
        <dbReference type="EMBL" id="PWZ39767.1"/>
    </source>
</evidence>
<dbReference type="GO" id="GO:0030014">
    <property type="term" value="C:CCR4-NOT complex"/>
    <property type="evidence" value="ECO:0007669"/>
    <property type="project" value="InterPro"/>
</dbReference>
<dbReference type="EMBL" id="NCVQ01000003">
    <property type="protein sequence ID" value="PWZ39767.1"/>
    <property type="molecule type" value="Genomic_DNA"/>
</dbReference>
<evidence type="ECO:0000256" key="1">
    <source>
        <dbReference type="SAM" id="MobiDB-lite"/>
    </source>
</evidence>
<organism evidence="2">
    <name type="scientific">Zea mays</name>
    <name type="common">Maize</name>
    <dbReference type="NCBI Taxonomy" id="4577"/>
    <lineage>
        <taxon>Eukaryota</taxon>
        <taxon>Viridiplantae</taxon>
        <taxon>Streptophyta</taxon>
        <taxon>Embryophyta</taxon>
        <taxon>Tracheophyta</taxon>
        <taxon>Spermatophyta</taxon>
        <taxon>Magnoliopsida</taxon>
        <taxon>Liliopsida</taxon>
        <taxon>Poales</taxon>
        <taxon>Poaceae</taxon>
        <taxon>PACMAD clade</taxon>
        <taxon>Panicoideae</taxon>
        <taxon>Andropogonodae</taxon>
        <taxon>Andropogoneae</taxon>
        <taxon>Tripsacinae</taxon>
        <taxon>Zea</taxon>
    </lineage>
</organism>
<dbReference type="ExpressionAtlas" id="A0A3L6FYC3">
    <property type="expression patterns" value="baseline"/>
</dbReference>
<dbReference type="PANTHER" id="PTHR15975">
    <property type="entry name" value="CCR4-NOT TRANSCRIPTION COMPLEX SUBUNIT 11"/>
    <property type="match status" value="1"/>
</dbReference>
<feature type="compositionally biased region" description="Basic and acidic residues" evidence="1">
    <location>
        <begin position="296"/>
        <end position="305"/>
    </location>
</feature>
<dbReference type="PANTHER" id="PTHR15975:SF2">
    <property type="entry name" value="CCR4-NOT TRANSCRIPTION COMPLEX SUBUNIT 11"/>
    <property type="match status" value="1"/>
</dbReference>
<proteinExistence type="predicted"/>
<sequence>MIRIDMSRTHIFIVAVILGLLGTHGDLSNLAWGRDSPWAGRTTRRGLGRWTPWRFAFWELNVIPALLGGTRRCRFEILKMVELKRRTGGGGGGDGLEVLTLRMARKNDGHEETVGSQEMQSTCCMGREKVMEADVGKILIPDIVGQKAAEKLKQLSYFCSGRSGGPRGWIAPGTLQLDESARLLLSLGPSSPHQASSDMEFPPVESLGSTWSPLAQHNSFVGLQKETIRSSPRQFLLAFEVMVNGSLGRGRHSSPQQEMPNGLLERPRPGSPHFGTAFLPPAPLKVYIRKKLKSQQQHDQKKDQISEQEIGEGDGARVPAPFMIQNGSNVVPAPLMIQNGSDAEEDGNSHNEQSGNDGDGAREITKYLRKDWKLVYHCGMTPQKLPDLVEHNPHIAVEVLSKLINSPDMDAYFDAIVHMDMSLHSMEVVNRLTTAVVLPPGFVHDYISNCIRSCEDIKVWFLTMHSIFSGRSTSFDNHGNMIPTSVLFFGFEHYLSSIKF</sequence>
<reference evidence="2" key="1">
    <citation type="journal article" date="2018" name="Nat. Genet.">
        <title>Extensive intraspecific gene order and gene structural variations between Mo17 and other maize genomes.</title>
        <authorList>
            <person name="Sun S."/>
            <person name="Zhou Y."/>
            <person name="Chen J."/>
            <person name="Shi J."/>
            <person name="Zhao H."/>
            <person name="Zhao H."/>
            <person name="Song W."/>
            <person name="Zhang M."/>
            <person name="Cui Y."/>
            <person name="Dong X."/>
            <person name="Liu H."/>
            <person name="Ma X."/>
            <person name="Jiao Y."/>
            <person name="Wang B."/>
            <person name="Wei X."/>
            <person name="Stein J.C."/>
            <person name="Glaubitz J.C."/>
            <person name="Lu F."/>
            <person name="Yu G."/>
            <person name="Liang C."/>
            <person name="Fengler K."/>
            <person name="Li B."/>
            <person name="Rafalski A."/>
            <person name="Schnable P.S."/>
            <person name="Ware D.H."/>
            <person name="Buckler E.S."/>
            <person name="Lai J."/>
        </authorList>
    </citation>
    <scope>NUCLEOTIDE SEQUENCE [LARGE SCALE GENOMIC DNA]</scope>
    <source>
        <tissue evidence="2">Seedling</tissue>
    </source>
</reference>
<dbReference type="InterPro" id="IPR019312">
    <property type="entry name" value="CNOT11"/>
</dbReference>
<comment type="caution">
    <text evidence="2">The sequence shown here is derived from an EMBL/GenBank/DDBJ whole genome shotgun (WGS) entry which is preliminary data.</text>
</comment>
<gene>
    <name evidence="2" type="primary">cnot11</name>
    <name evidence="2" type="ORF">Zm00014a_010806</name>
</gene>
<feature type="region of interest" description="Disordered" evidence="1">
    <location>
        <begin position="291"/>
        <end position="361"/>
    </location>
</feature>
<accession>A0A3L6FYC3</accession>